<keyword evidence="2" id="KW-1185">Reference proteome</keyword>
<dbReference type="GO" id="GO:0003676">
    <property type="term" value="F:nucleic acid binding"/>
    <property type="evidence" value="ECO:0007669"/>
    <property type="project" value="InterPro"/>
</dbReference>
<accession>A0A8X6PH24</accession>
<reference evidence="1" key="1">
    <citation type="submission" date="2020-08" db="EMBL/GenBank/DDBJ databases">
        <title>Multicomponent nature underlies the extraordinary mechanical properties of spider dragline silk.</title>
        <authorList>
            <person name="Kono N."/>
            <person name="Nakamura H."/>
            <person name="Mori M."/>
            <person name="Yoshida Y."/>
            <person name="Ohtoshi R."/>
            <person name="Malay A.D."/>
            <person name="Moran D.A.P."/>
            <person name="Tomita M."/>
            <person name="Numata K."/>
            <person name="Arakawa K."/>
        </authorList>
    </citation>
    <scope>NUCLEOTIDE SEQUENCE</scope>
</reference>
<comment type="caution">
    <text evidence="1">The sequence shown here is derived from an EMBL/GenBank/DDBJ whole genome shotgun (WGS) entry which is preliminary data.</text>
</comment>
<organism evidence="1 2">
    <name type="scientific">Nephila pilipes</name>
    <name type="common">Giant wood spider</name>
    <name type="synonym">Nephila maculata</name>
    <dbReference type="NCBI Taxonomy" id="299642"/>
    <lineage>
        <taxon>Eukaryota</taxon>
        <taxon>Metazoa</taxon>
        <taxon>Ecdysozoa</taxon>
        <taxon>Arthropoda</taxon>
        <taxon>Chelicerata</taxon>
        <taxon>Arachnida</taxon>
        <taxon>Araneae</taxon>
        <taxon>Araneomorphae</taxon>
        <taxon>Entelegynae</taxon>
        <taxon>Araneoidea</taxon>
        <taxon>Nephilidae</taxon>
        <taxon>Nephila</taxon>
    </lineage>
</organism>
<dbReference type="AlphaFoldDB" id="A0A8X6PH24"/>
<protein>
    <submittedName>
        <fullName evidence="1">Transposon Tf2-6 polyprotein</fullName>
    </submittedName>
</protein>
<dbReference type="OrthoDB" id="6417751at2759"/>
<evidence type="ECO:0000313" key="1">
    <source>
        <dbReference type="EMBL" id="GFT64458.1"/>
    </source>
</evidence>
<gene>
    <name evidence="1" type="primary">Tf2-6_57</name>
    <name evidence="1" type="ORF">NPIL_130381</name>
</gene>
<dbReference type="InterPro" id="IPR012337">
    <property type="entry name" value="RNaseH-like_sf"/>
</dbReference>
<evidence type="ECO:0000313" key="2">
    <source>
        <dbReference type="Proteomes" id="UP000887013"/>
    </source>
</evidence>
<dbReference type="Proteomes" id="UP000887013">
    <property type="component" value="Unassembled WGS sequence"/>
</dbReference>
<dbReference type="InterPro" id="IPR036397">
    <property type="entry name" value="RNaseH_sf"/>
</dbReference>
<sequence length="109" mass="12972">MGHDLEVFWDVSREKVRPYVPEKLRLEVFYSLHNLSHPEYQRSKFQRHTVSFIQPFASTLERFQHVHVDLVGSLPPSDGFTYLLTCIDRYTRRPESIPLSELPLKKLHH</sequence>
<name>A0A8X6PH24_NEPPI</name>
<dbReference type="EMBL" id="BMAW01115022">
    <property type="protein sequence ID" value="GFT64458.1"/>
    <property type="molecule type" value="Genomic_DNA"/>
</dbReference>
<dbReference type="SUPFAM" id="SSF53098">
    <property type="entry name" value="Ribonuclease H-like"/>
    <property type="match status" value="1"/>
</dbReference>
<proteinExistence type="predicted"/>
<dbReference type="Gene3D" id="3.30.420.10">
    <property type="entry name" value="Ribonuclease H-like superfamily/Ribonuclease H"/>
    <property type="match status" value="1"/>
</dbReference>